<proteinExistence type="predicted"/>
<keyword evidence="1" id="KW-0597">Phosphoprotein</keyword>
<dbReference type="RefSeq" id="WP_308347171.1">
    <property type="nucleotide sequence ID" value="NZ_CP129971.1"/>
</dbReference>
<dbReference type="PANTHER" id="PTHR44520">
    <property type="entry name" value="RESPONSE REGULATOR RCP1-RELATED"/>
    <property type="match status" value="1"/>
</dbReference>
<evidence type="ECO:0000313" key="4">
    <source>
        <dbReference type="Proteomes" id="UP001230496"/>
    </source>
</evidence>
<evidence type="ECO:0000256" key="1">
    <source>
        <dbReference type="PROSITE-ProRule" id="PRU00169"/>
    </source>
</evidence>
<accession>A0AA51N8Q0</accession>
<dbReference type="InterPro" id="IPR011006">
    <property type="entry name" value="CheY-like_superfamily"/>
</dbReference>
<reference evidence="3 4" key="1">
    <citation type="submission" date="2023-08" db="EMBL/GenBank/DDBJ databases">
        <title>Comparative genomics and taxonomic characterization of three novel marine species of genus Marivirga.</title>
        <authorList>
            <person name="Muhammad N."/>
            <person name="Kim S.-G."/>
        </authorList>
    </citation>
    <scope>NUCLEOTIDE SEQUENCE [LARGE SCALE GENOMIC DNA]</scope>
    <source>
        <strain evidence="3 4">BDSF4-3</strain>
    </source>
</reference>
<gene>
    <name evidence="3" type="ORF">QYS49_35830</name>
</gene>
<dbReference type="KEGG" id="msaa:QYS49_35830"/>
<dbReference type="SUPFAM" id="SSF52172">
    <property type="entry name" value="CheY-like"/>
    <property type="match status" value="1"/>
</dbReference>
<dbReference type="PROSITE" id="PS50110">
    <property type="entry name" value="RESPONSE_REGULATORY"/>
    <property type="match status" value="1"/>
</dbReference>
<dbReference type="GO" id="GO:0000160">
    <property type="term" value="P:phosphorelay signal transduction system"/>
    <property type="evidence" value="ECO:0007669"/>
    <property type="project" value="InterPro"/>
</dbReference>
<dbReference type="Pfam" id="PF00072">
    <property type="entry name" value="Response_reg"/>
    <property type="match status" value="1"/>
</dbReference>
<keyword evidence="4" id="KW-1185">Reference proteome</keyword>
<dbReference type="EMBL" id="CP129971">
    <property type="protein sequence ID" value="WMN10744.1"/>
    <property type="molecule type" value="Genomic_DNA"/>
</dbReference>
<organism evidence="3 4">
    <name type="scientific">Marivirga salinarum</name>
    <dbReference type="NCBI Taxonomy" id="3059078"/>
    <lineage>
        <taxon>Bacteria</taxon>
        <taxon>Pseudomonadati</taxon>
        <taxon>Bacteroidota</taxon>
        <taxon>Cytophagia</taxon>
        <taxon>Cytophagales</taxon>
        <taxon>Marivirgaceae</taxon>
        <taxon>Marivirga</taxon>
    </lineage>
</organism>
<feature type="domain" description="Response regulatory" evidence="2">
    <location>
        <begin position="7"/>
        <end position="134"/>
    </location>
</feature>
<dbReference type="InterPro" id="IPR001789">
    <property type="entry name" value="Sig_transdc_resp-reg_receiver"/>
</dbReference>
<evidence type="ECO:0000259" key="2">
    <source>
        <dbReference type="PROSITE" id="PS50110"/>
    </source>
</evidence>
<dbReference type="InterPro" id="IPR052893">
    <property type="entry name" value="TCS_response_regulator"/>
</dbReference>
<dbReference type="Proteomes" id="UP001230496">
    <property type="component" value="Chromosome"/>
</dbReference>
<dbReference type="Gene3D" id="3.40.50.2300">
    <property type="match status" value="1"/>
</dbReference>
<feature type="modified residue" description="4-aspartylphosphate" evidence="1">
    <location>
        <position position="64"/>
    </location>
</feature>
<dbReference type="AlphaFoldDB" id="A0AA51N8Q0"/>
<name>A0AA51N8Q0_9BACT</name>
<dbReference type="PANTHER" id="PTHR44520:SF2">
    <property type="entry name" value="RESPONSE REGULATOR RCP1"/>
    <property type="match status" value="1"/>
</dbReference>
<sequence>MKKKLNYVLLVDDDEATNYLNKMIIEERGCAEEIIIVENGLEALKFLTNKRNGKFPQPDLIFLDINMPLMDGWEFLEEYKKLEENQKSKVIIVMLTTSINPDDKEKAHNHQEIQNYENKPLDEQKLERVLKEYFPDHI</sequence>
<dbReference type="SMART" id="SM00448">
    <property type="entry name" value="REC"/>
    <property type="match status" value="1"/>
</dbReference>
<evidence type="ECO:0000313" key="3">
    <source>
        <dbReference type="EMBL" id="WMN10744.1"/>
    </source>
</evidence>
<protein>
    <submittedName>
        <fullName evidence="3">Response regulator</fullName>
    </submittedName>
</protein>